<dbReference type="EMBL" id="CAJNBH010000056">
    <property type="protein sequence ID" value="CAE6862054.1"/>
    <property type="molecule type" value="Genomic_DNA"/>
</dbReference>
<dbReference type="Pfam" id="PF06941">
    <property type="entry name" value="NT5C"/>
    <property type="match status" value="1"/>
</dbReference>
<dbReference type="PANTHER" id="PTHR16504">
    <property type="entry name" value="5'(3')-DEOXYRIBONUCLEOTIDASE"/>
    <property type="match status" value="1"/>
</dbReference>
<evidence type="ECO:0000256" key="1">
    <source>
        <dbReference type="ARBA" id="ARBA00009589"/>
    </source>
</evidence>
<reference evidence="2 3" key="1">
    <citation type="submission" date="2021-02" db="EMBL/GenBank/DDBJ databases">
        <authorList>
            <person name="Vanwijnsberghe S."/>
        </authorList>
    </citation>
    <scope>NUCLEOTIDE SEQUENCE [LARGE SCALE GENOMIC DNA]</scope>
    <source>
        <strain evidence="2 3">R-69776</strain>
    </source>
</reference>
<dbReference type="RefSeq" id="WP_200661353.1">
    <property type="nucleotide sequence ID" value="NZ_CAJNAW010000010.1"/>
</dbReference>
<dbReference type="PANTHER" id="PTHR16504:SF4">
    <property type="entry name" value="5'(3')-DEOXYRIBONUCLEOTIDASE"/>
    <property type="match status" value="1"/>
</dbReference>
<dbReference type="SFLD" id="SFLDG01126">
    <property type="entry name" value="C1.2:_Nucleotidase_Like"/>
    <property type="match status" value="1"/>
</dbReference>
<proteinExistence type="inferred from homology"/>
<dbReference type="Proteomes" id="UP000673821">
    <property type="component" value="Unassembled WGS sequence"/>
</dbReference>
<evidence type="ECO:0000313" key="2">
    <source>
        <dbReference type="EMBL" id="CAE6862054.1"/>
    </source>
</evidence>
<gene>
    <name evidence="2" type="ORF">R69776_08059</name>
</gene>
<dbReference type="InterPro" id="IPR010708">
    <property type="entry name" value="5'(3')-deoxyribonucleotidase"/>
</dbReference>
<dbReference type="Gene3D" id="3.40.50.1000">
    <property type="entry name" value="HAD superfamily/HAD-like"/>
    <property type="match status" value="1"/>
</dbReference>
<dbReference type="InterPro" id="IPR023214">
    <property type="entry name" value="HAD_sf"/>
</dbReference>
<comment type="caution">
    <text evidence="2">The sequence shown here is derived from an EMBL/GenBank/DDBJ whole genome shotgun (WGS) entry which is preliminary data.</text>
</comment>
<accession>A0ABM8T795</accession>
<keyword evidence="3" id="KW-1185">Reference proteome</keyword>
<dbReference type="InterPro" id="IPR036412">
    <property type="entry name" value="HAD-like_sf"/>
</dbReference>
<dbReference type="SUPFAM" id="SSF56784">
    <property type="entry name" value="HAD-like"/>
    <property type="match status" value="1"/>
</dbReference>
<dbReference type="SFLD" id="SFLDS00003">
    <property type="entry name" value="Haloacid_Dehalogenase"/>
    <property type="match status" value="1"/>
</dbReference>
<name>A0ABM8T795_9BURK</name>
<comment type="similarity">
    <text evidence="1">Belongs to the 5'(3')-deoxyribonucleotidase family.</text>
</comment>
<dbReference type="Gene3D" id="1.10.40.40">
    <property type="entry name" value="Deoxyribonucleotidase, domain 2"/>
    <property type="match status" value="1"/>
</dbReference>
<organism evidence="2 3">
    <name type="scientific">Paraburkholderia nemoris</name>
    <dbReference type="NCBI Taxonomy" id="2793076"/>
    <lineage>
        <taxon>Bacteria</taxon>
        <taxon>Pseudomonadati</taxon>
        <taxon>Pseudomonadota</taxon>
        <taxon>Betaproteobacteria</taxon>
        <taxon>Burkholderiales</taxon>
        <taxon>Burkholderiaceae</taxon>
        <taxon>Paraburkholderia</taxon>
    </lineage>
</organism>
<dbReference type="SFLD" id="SFLDG01146">
    <property type="entry name" value="C1.2.2"/>
    <property type="match status" value="1"/>
</dbReference>
<evidence type="ECO:0000313" key="3">
    <source>
        <dbReference type="Proteomes" id="UP000673821"/>
    </source>
</evidence>
<sequence length="195" mass="22364">MSNLLKPRLAIDMDEVLADAHRALVVFQRDTYGYELLDEELDGRKIQSLISAEHAKKMEELLHRGDVFRDFEVIAGSQAAVLRLMDRFDVFVTTAAMEYPASCAAKLAWLYQHFPFIPRLNIVLCGDKSILAADLLVDDNQHHFERFGGQGVLFSAPHNRRSTWPVRVEGWDDAVEYLEAWHAVWEKTQHGRIQS</sequence>
<dbReference type="EC" id="3.1.3.-" evidence="2"/>
<protein>
    <submittedName>
        <fullName evidence="2">5'(3')-deoxyribonucleotidase</fullName>
        <ecNumber evidence="2">3.1.3.-</ecNumber>
    </submittedName>
</protein>
<dbReference type="GO" id="GO:0016787">
    <property type="term" value="F:hydrolase activity"/>
    <property type="evidence" value="ECO:0007669"/>
    <property type="project" value="UniProtKB-KW"/>
</dbReference>
<keyword evidence="2" id="KW-0378">Hydrolase</keyword>